<dbReference type="PROSITE" id="PS50007">
    <property type="entry name" value="PIPLC_X_DOMAIN"/>
    <property type="match status" value="1"/>
</dbReference>
<feature type="domain" description="Phosphatidylinositol-specific phospholipase C X" evidence="2">
    <location>
        <begin position="852"/>
        <end position="989"/>
    </location>
</feature>
<dbReference type="Proteomes" id="UP000316079">
    <property type="component" value="Unassembled WGS sequence"/>
</dbReference>
<name>A0A553P9F6_9TELE</name>
<dbReference type="InterPro" id="IPR000909">
    <property type="entry name" value="PLipase_C_PInositol-sp_X_dom"/>
</dbReference>
<evidence type="ECO:0000313" key="4">
    <source>
        <dbReference type="Proteomes" id="UP000316079"/>
    </source>
</evidence>
<accession>A0A553P9F6</accession>
<dbReference type="GO" id="GO:0008081">
    <property type="term" value="F:phosphoric diester hydrolase activity"/>
    <property type="evidence" value="ECO:0007669"/>
    <property type="project" value="InterPro"/>
</dbReference>
<dbReference type="PANTHER" id="PTHR13593">
    <property type="match status" value="1"/>
</dbReference>
<feature type="compositionally biased region" description="Basic and acidic residues" evidence="1">
    <location>
        <begin position="555"/>
        <end position="581"/>
    </location>
</feature>
<gene>
    <name evidence="3" type="ORF">DNTS_032022</name>
</gene>
<dbReference type="InterPro" id="IPR017946">
    <property type="entry name" value="PLC-like_Pdiesterase_TIM-brl"/>
</dbReference>
<reference evidence="3 4" key="1">
    <citation type="journal article" date="2019" name="Sci. Data">
        <title>Hybrid genome assembly and annotation of Danionella translucida.</title>
        <authorList>
            <person name="Kadobianskyi M."/>
            <person name="Schulze L."/>
            <person name="Schuelke M."/>
            <person name="Judkewitz B."/>
        </authorList>
    </citation>
    <scope>NUCLEOTIDE SEQUENCE [LARGE SCALE GENOMIC DNA]</scope>
    <source>
        <strain evidence="3 4">Bolton</strain>
    </source>
</reference>
<dbReference type="InterPro" id="IPR051057">
    <property type="entry name" value="PI-PLC_domain"/>
</dbReference>
<dbReference type="PANTHER" id="PTHR13593:SF113">
    <property type="entry name" value="SI:DKEY-266F7.9"/>
    <property type="match status" value="1"/>
</dbReference>
<evidence type="ECO:0000256" key="1">
    <source>
        <dbReference type="SAM" id="MobiDB-lite"/>
    </source>
</evidence>
<feature type="region of interest" description="Disordered" evidence="1">
    <location>
        <begin position="515"/>
        <end position="709"/>
    </location>
</feature>
<dbReference type="GO" id="GO:0006629">
    <property type="term" value="P:lipid metabolic process"/>
    <property type="evidence" value="ECO:0007669"/>
    <property type="project" value="InterPro"/>
</dbReference>
<evidence type="ECO:0000313" key="3">
    <source>
        <dbReference type="EMBL" id="TRY74321.1"/>
    </source>
</evidence>
<feature type="compositionally biased region" description="Low complexity" evidence="1">
    <location>
        <begin position="522"/>
        <end position="532"/>
    </location>
</feature>
<dbReference type="Pfam" id="PF00388">
    <property type="entry name" value="PI-PLC-X"/>
    <property type="match status" value="1"/>
</dbReference>
<dbReference type="STRING" id="623744.A0A553P9F6"/>
<dbReference type="AlphaFoldDB" id="A0A553P9F6"/>
<organism evidence="3 4">
    <name type="scientific">Danionella cerebrum</name>
    <dbReference type="NCBI Taxonomy" id="2873325"/>
    <lineage>
        <taxon>Eukaryota</taxon>
        <taxon>Metazoa</taxon>
        <taxon>Chordata</taxon>
        <taxon>Craniata</taxon>
        <taxon>Vertebrata</taxon>
        <taxon>Euteleostomi</taxon>
        <taxon>Actinopterygii</taxon>
        <taxon>Neopterygii</taxon>
        <taxon>Teleostei</taxon>
        <taxon>Ostariophysi</taxon>
        <taxon>Cypriniformes</taxon>
        <taxon>Danionidae</taxon>
        <taxon>Danioninae</taxon>
        <taxon>Danionella</taxon>
    </lineage>
</organism>
<sequence length="1100" mass="123143">MIIISQTHSDCLMEYKWLMMGSEAKCISTCAPARFVLESYSSIFPVSWELPGHTWSEARDVARNNTPNRASFQISQKMVRARSPRGIHWSSITFVQSVFPEGLPRKKAASRWFYLAKAAGMSHGVAGNSPRSSRTVIFLAENKETEQVGRIHPPERSAYTLLDSRGSRSLYACSGHRTGGMIHVTIMGCTRKPPAWLVIDYSTQSLHIPGKSFVTMPAKPGALGAGLSFVITMLTVADQLKGSALKLGCDTNLVLGAKGHGATGNRLFKINAFMWTGLTVHRVPVVPVDQAQVGPGEREEVERNRRESHCKIPASAPRVLQHSPSLRADKQSEAVPQYARLVQSESAALSRINSMALTEASRASLVEFRKEVPWYFTFLRINPLKTMSWLISRVSDERNQLQGCLLTRVPSRHVAVVTAVKGDEIERERESHFFNSLHLASFQLHTMPIFIDCLATKTLNVAPPTNAAVPNTKQSAEVVSAMPCDRCDAQHNYHNGGPSVAEGPLHRPINSTLRLGSQENISSVSSSTPSGSKQRRKQARKEGSNGGSKQGSKQGRKEGGKEGRKQESKEGRKEARKQGKKEGRKKARKEASKGGRKEARKEERKQGRKEGSKKARKEGRKEESKGGRKEARKEESKERRKEARKEGRKQGSKEGRKQGRKEGRKQESKEESKEGRKETRNEGRKAGFVAYNNKSSPQEETRDRTGGGWSVSRMSLCEDDRRDPQRLLEREYLLSAPYCISSSTPTPLEVLCGAGVMDNSEAPRTAQARGTEQQQVTAWHSPDGHLTNTPGSETLPFRKASVNAEKAHYGRRRWTHFAANVVPGHRAIQRPDYDDTSTPEILNPSWMSTIPDITPLSDVTMPGTHNTMALYGGSLSECNSWSLALQLRAGIRFLDIRVRHARGSLTIHHGISYQYAHFGDVLKDIVDFLQEYPSETVLMRLKEELSDTRNIYDAVVRYIKEYAHWDLLWNRREIPVMGEARGKLIILQDFSGPDLGVRYNSLHIADDWKVSSLQPEEVERKWRSVSTHLETAAVGNRSLMFLTYSSGAGILAHPDALARRINLRLYEYLTAYRSQRKRFGIITMDFPGAKLVQSIIRFNY</sequence>
<dbReference type="EMBL" id="SRMA01026712">
    <property type="protein sequence ID" value="TRY74321.1"/>
    <property type="molecule type" value="Genomic_DNA"/>
</dbReference>
<dbReference type="SMART" id="SM00148">
    <property type="entry name" value="PLCXc"/>
    <property type="match status" value="1"/>
</dbReference>
<dbReference type="SUPFAM" id="SSF51695">
    <property type="entry name" value="PLC-like phosphodiesterases"/>
    <property type="match status" value="1"/>
</dbReference>
<feature type="compositionally biased region" description="Basic and acidic residues" evidence="1">
    <location>
        <begin position="589"/>
        <end position="685"/>
    </location>
</feature>
<dbReference type="OrthoDB" id="1046782at2759"/>
<keyword evidence="4" id="KW-1185">Reference proteome</keyword>
<evidence type="ECO:0000259" key="2">
    <source>
        <dbReference type="SMART" id="SM00148"/>
    </source>
</evidence>
<dbReference type="Gene3D" id="3.20.20.190">
    <property type="entry name" value="Phosphatidylinositol (PI) phosphodiesterase"/>
    <property type="match status" value="1"/>
</dbReference>
<dbReference type="CDD" id="cd08586">
    <property type="entry name" value="PI-PLCc_BcPLC_like"/>
    <property type="match status" value="1"/>
</dbReference>
<proteinExistence type="predicted"/>
<protein>
    <recommendedName>
        <fullName evidence="2">Phosphatidylinositol-specific phospholipase C X domain-containing protein</fullName>
    </recommendedName>
</protein>
<comment type="caution">
    <text evidence="3">The sequence shown here is derived from an EMBL/GenBank/DDBJ whole genome shotgun (WGS) entry which is preliminary data.</text>
</comment>